<dbReference type="EMBL" id="JBAWTH010000185">
    <property type="protein sequence ID" value="KAL2273492.1"/>
    <property type="molecule type" value="Genomic_DNA"/>
</dbReference>
<organism evidence="3 4">
    <name type="scientific">Diaporthe vaccinii</name>
    <dbReference type="NCBI Taxonomy" id="105482"/>
    <lineage>
        <taxon>Eukaryota</taxon>
        <taxon>Fungi</taxon>
        <taxon>Dikarya</taxon>
        <taxon>Ascomycota</taxon>
        <taxon>Pezizomycotina</taxon>
        <taxon>Sordariomycetes</taxon>
        <taxon>Sordariomycetidae</taxon>
        <taxon>Diaporthales</taxon>
        <taxon>Diaporthaceae</taxon>
        <taxon>Diaporthe</taxon>
        <taxon>Diaporthe eres species complex</taxon>
    </lineage>
</organism>
<feature type="compositionally biased region" description="Polar residues" evidence="1">
    <location>
        <begin position="397"/>
        <end position="412"/>
    </location>
</feature>
<dbReference type="InterPro" id="IPR008704">
    <property type="entry name" value="Endonuclease_Zinc-binding_loop"/>
</dbReference>
<feature type="compositionally biased region" description="Polar residues" evidence="1">
    <location>
        <begin position="291"/>
        <end position="309"/>
    </location>
</feature>
<feature type="compositionally biased region" description="Polar residues" evidence="1">
    <location>
        <begin position="356"/>
        <end position="367"/>
    </location>
</feature>
<feature type="compositionally biased region" description="Basic residues" evidence="1">
    <location>
        <begin position="659"/>
        <end position="668"/>
    </location>
</feature>
<dbReference type="EMBL" id="JBAWTH010000185">
    <property type="protein sequence ID" value="KAL2273491.1"/>
    <property type="molecule type" value="Genomic_DNA"/>
</dbReference>
<feature type="region of interest" description="Disordered" evidence="1">
    <location>
        <begin position="131"/>
        <end position="544"/>
    </location>
</feature>
<feature type="compositionally biased region" description="Low complexity" evidence="1">
    <location>
        <begin position="239"/>
        <end position="259"/>
    </location>
</feature>
<feature type="compositionally biased region" description="Polar residues" evidence="1">
    <location>
        <begin position="709"/>
        <end position="720"/>
    </location>
</feature>
<feature type="compositionally biased region" description="Basic and acidic residues" evidence="1">
    <location>
        <begin position="166"/>
        <end position="176"/>
    </location>
</feature>
<feature type="compositionally biased region" description="Polar residues" evidence="1">
    <location>
        <begin position="329"/>
        <end position="343"/>
    </location>
</feature>
<feature type="domain" description="Zinc-binding loop region of homing endonuclease" evidence="2">
    <location>
        <begin position="797"/>
        <end position="895"/>
    </location>
</feature>
<feature type="compositionally biased region" description="Basic and acidic residues" evidence="1">
    <location>
        <begin position="579"/>
        <end position="610"/>
    </location>
</feature>
<dbReference type="EMBL" id="JBAWTH010000185">
    <property type="protein sequence ID" value="KAL2273489.1"/>
    <property type="molecule type" value="Genomic_DNA"/>
</dbReference>
<comment type="caution">
    <text evidence="3">The sequence shown here is derived from an EMBL/GenBank/DDBJ whole genome shotgun (WGS) entry which is preliminary data.</text>
</comment>
<name>A0ABR4DSY6_9PEZI</name>
<sequence length="915" mass="102466">MCIPFSPESLGEGSVSHFTRRSPGCAQGLWRERDVFDYGVERSAPCRPSHKTLFFEHPPRLREVPYTHHGTAHWINMARLKDLKLARRPPRLDTFTDIQAPSVKKERINGKDKYSLTPAKAGIITIFSDDENEKGRTSRSRGIKRERFQVPPRVVGHGHQCSQPRIKQEPPPDRHGRQQSHVQASPVDVAFATRQPQVHEPLRRRGAHGTSNPPNDSSSSSDSSGSDSSESSESEDEPGSTSDSSSSDGSSSGDEASASVYRPSTPASSIGPSSPRTRRRNETGGGAASANPETASPSRRSVQKKTSIGSGHAPLDFFIDLPARPLPSRSEQAGRSKSQTSSAAVPAGAQADRNARSSQHRPANSSPVVVGFMPINRGSPPPRNAPTEPRAMRTGAAQASGTPARAPQNQSIPIGEPVSGPSSLPFRGLPSAKDNSQQNDQQRRGPARPGRIMQTVEQPREEFLNARSQRRNGPSSSHRPATPGPSSRRTAPPQPSPGMFVTPRAVSVMPCPVPGSQDSPQSVLRSRGKRSFHEIEDTDSTSKAAEWERMLERFKSHEKKMEQQRAQLEDTKRLLAEQKTRIDDLEQRRLAEEPLRGPDVRTRTEEREVAPPEAVPRPLAPPPDADAQVVAPRRVSSRQAQRREERRRRNASQVTSQRARARQKKRERQRLEQERQEDLELEQQLEQEQRREAERQERRLQRETRRQQNESQPAPAQTEAQMEADAQTRIQHEIFARPLSGHNPRIIFDDDDRPHISEATAFLMRLPQAFVMAKLRKLVEGKAFFDVAHPGSVHMGCWVVSSKRSSCDMRMKLSDSGEKHGFSFPRLAVRLWHDEQSIYSLVQHHKHRQKAVHTCHIETCMRPDHIVVEPSSAAAERRRFKREGWCPGHEFVHKDGTRQARKPCIFPPQNAFLRR</sequence>
<dbReference type="Pfam" id="PF05551">
    <property type="entry name" value="zf-His_Me_endon"/>
    <property type="match status" value="1"/>
</dbReference>
<feature type="compositionally biased region" description="Polar residues" evidence="1">
    <location>
        <begin position="265"/>
        <end position="275"/>
    </location>
</feature>
<dbReference type="Proteomes" id="UP001600888">
    <property type="component" value="Unassembled WGS sequence"/>
</dbReference>
<keyword evidence="4" id="KW-1185">Reference proteome</keyword>
<feature type="compositionally biased region" description="Pro residues" evidence="1">
    <location>
        <begin position="613"/>
        <end position="624"/>
    </location>
</feature>
<dbReference type="EMBL" id="JBAWTH010000185">
    <property type="protein sequence ID" value="KAL2273490.1"/>
    <property type="molecule type" value="Genomic_DNA"/>
</dbReference>
<protein>
    <recommendedName>
        <fullName evidence="2">Zinc-binding loop region of homing endonuclease domain-containing protein</fullName>
    </recommendedName>
</protein>
<proteinExistence type="predicted"/>
<feature type="compositionally biased region" description="Polar residues" evidence="1">
    <location>
        <begin position="471"/>
        <end position="489"/>
    </location>
</feature>
<evidence type="ECO:0000256" key="1">
    <source>
        <dbReference type="SAM" id="MobiDB-lite"/>
    </source>
</evidence>
<feature type="compositionally biased region" description="Basic and acidic residues" evidence="1">
    <location>
        <begin position="687"/>
        <end position="708"/>
    </location>
</feature>
<gene>
    <name evidence="3" type="ORF">FJTKL_04483</name>
</gene>
<evidence type="ECO:0000259" key="2">
    <source>
        <dbReference type="Pfam" id="PF05551"/>
    </source>
</evidence>
<evidence type="ECO:0000313" key="4">
    <source>
        <dbReference type="Proteomes" id="UP001600888"/>
    </source>
</evidence>
<feature type="compositionally biased region" description="Low complexity" evidence="1">
    <location>
        <begin position="209"/>
        <end position="229"/>
    </location>
</feature>
<dbReference type="EMBL" id="JBAWTH010000185">
    <property type="protein sequence ID" value="KAL2273488.1"/>
    <property type="molecule type" value="Genomic_DNA"/>
</dbReference>
<evidence type="ECO:0000313" key="3">
    <source>
        <dbReference type="EMBL" id="KAL2273488.1"/>
    </source>
</evidence>
<feature type="region of interest" description="Disordered" evidence="1">
    <location>
        <begin position="579"/>
        <end position="726"/>
    </location>
</feature>
<feature type="compositionally biased region" description="Low complexity" evidence="1">
    <location>
        <begin position="625"/>
        <end position="639"/>
    </location>
</feature>
<reference evidence="3 4" key="1">
    <citation type="submission" date="2024-03" db="EMBL/GenBank/DDBJ databases">
        <title>A high-quality draft genome sequence of Diaporthe vaccinii, a causative agent of upright dieback and viscid rot disease in cranberry plants.</title>
        <authorList>
            <person name="Sarrasin M."/>
            <person name="Lang B.F."/>
            <person name="Burger G."/>
        </authorList>
    </citation>
    <scope>NUCLEOTIDE SEQUENCE [LARGE SCALE GENOMIC DNA]</scope>
    <source>
        <strain evidence="3 4">IS7</strain>
    </source>
</reference>
<feature type="compositionally biased region" description="Basic and acidic residues" evidence="1">
    <location>
        <begin position="669"/>
        <end position="678"/>
    </location>
</feature>
<accession>A0ABR4DSY6</accession>